<sequence length="489" mass="53129">MGQTSRGLLERVRENEAAEGRVVEPGGPISTDGESPAPPHLTVLDSATPETVAGNGPPLPPHLLAIKRTIHTRLLGRYAIEMDPSRRQEIREKILTLLDEHLRESGMGLTRGERDHLVGALLDDICGLGPLQVLMDDPDVTEVMINHPSQVYVERAGQITLSDVRFDDTGHLLRVIDRVVSSVGRHVDEANPYVDARLSDGSRVNVIIPPLALKGPSMTVRKFAHSRLGPDDILALNSATPAMLAFLRAAVRAGFNLLVSGGTGSGKTTLLNILSSYIPPEDRVITCEDAAELQLQQPHVITLESRPANVEGTGDVTIRDLVRNCLRMRPDRIVVGECRGGEALDMLQAMNTGHDGSMSTVHANSPIEAVSRLETLVLMSGTDLPSRAIREQIASAVHIVVQQQRLRGGGRRIVSISEVLGFDEHTGGVNMQELFAFNQIGVSTEGKAIGYHTAMGVLPKRMERFQKSGEDLPSALFDPTRQPDHIDLY</sequence>
<dbReference type="Pfam" id="PF00437">
    <property type="entry name" value="T2SSE"/>
    <property type="match status" value="1"/>
</dbReference>
<dbReference type="InterPro" id="IPR003593">
    <property type="entry name" value="AAA+_ATPase"/>
</dbReference>
<dbReference type="InterPro" id="IPR001482">
    <property type="entry name" value="T2SS/T4SS_dom"/>
</dbReference>
<feature type="compositionally biased region" description="Basic and acidic residues" evidence="2">
    <location>
        <begin position="8"/>
        <end position="22"/>
    </location>
</feature>
<comment type="caution">
    <text evidence="4">The sequence shown here is derived from an EMBL/GenBank/DDBJ whole genome shotgun (WGS) entry which is preliminary data.</text>
</comment>
<comment type="similarity">
    <text evidence="1">Belongs to the GSP E family.</text>
</comment>
<dbReference type="EMBL" id="JAEKNR010000030">
    <property type="protein sequence ID" value="MBJ7596936.1"/>
    <property type="molecule type" value="Genomic_DNA"/>
</dbReference>
<feature type="domain" description="AAA+ ATPase" evidence="3">
    <location>
        <begin position="253"/>
        <end position="405"/>
    </location>
</feature>
<dbReference type="Proteomes" id="UP000612893">
    <property type="component" value="Unassembled WGS sequence"/>
</dbReference>
<evidence type="ECO:0000259" key="3">
    <source>
        <dbReference type="SMART" id="SM00382"/>
    </source>
</evidence>
<feature type="region of interest" description="Disordered" evidence="2">
    <location>
        <begin position="470"/>
        <end position="489"/>
    </location>
</feature>
<reference evidence="4" key="1">
    <citation type="submission" date="2020-10" db="EMBL/GenBank/DDBJ databases">
        <title>Ca. Dormibacterota MAGs.</title>
        <authorList>
            <person name="Montgomery K."/>
        </authorList>
    </citation>
    <scope>NUCLEOTIDE SEQUENCE [LARGE SCALE GENOMIC DNA]</scope>
    <source>
        <strain evidence="4">SC8812_S17_10</strain>
    </source>
</reference>
<dbReference type="SUPFAM" id="SSF52540">
    <property type="entry name" value="P-loop containing nucleoside triphosphate hydrolases"/>
    <property type="match status" value="1"/>
</dbReference>
<dbReference type="Gene3D" id="3.40.50.300">
    <property type="entry name" value="P-loop containing nucleotide triphosphate hydrolases"/>
    <property type="match status" value="1"/>
</dbReference>
<keyword evidence="5" id="KW-1185">Reference proteome</keyword>
<protein>
    <submittedName>
        <fullName evidence="4">CpaF family protein</fullName>
    </submittedName>
</protein>
<gene>
    <name evidence="4" type="ORF">JF922_02455</name>
</gene>
<name>A0A934JW77_9BACT</name>
<organism evidence="4 5">
    <name type="scientific">Candidatus Nephthysia bennettiae</name>
    <dbReference type="NCBI Taxonomy" id="3127016"/>
    <lineage>
        <taxon>Bacteria</taxon>
        <taxon>Bacillati</taxon>
        <taxon>Candidatus Dormiibacterota</taxon>
        <taxon>Candidatus Dormibacteria</taxon>
        <taxon>Candidatus Dormibacterales</taxon>
        <taxon>Candidatus Dormibacteraceae</taxon>
        <taxon>Candidatus Nephthysia</taxon>
    </lineage>
</organism>
<dbReference type="CDD" id="cd01130">
    <property type="entry name" value="VirB11-like_ATPase"/>
    <property type="match status" value="1"/>
</dbReference>
<dbReference type="GO" id="GO:0016887">
    <property type="term" value="F:ATP hydrolysis activity"/>
    <property type="evidence" value="ECO:0007669"/>
    <property type="project" value="InterPro"/>
</dbReference>
<dbReference type="InterPro" id="IPR027417">
    <property type="entry name" value="P-loop_NTPase"/>
</dbReference>
<dbReference type="Gene3D" id="3.30.450.380">
    <property type="match status" value="1"/>
</dbReference>
<dbReference type="PANTHER" id="PTHR30486">
    <property type="entry name" value="TWITCHING MOTILITY PROTEIN PILT"/>
    <property type="match status" value="1"/>
</dbReference>
<evidence type="ECO:0000313" key="5">
    <source>
        <dbReference type="Proteomes" id="UP000612893"/>
    </source>
</evidence>
<feature type="region of interest" description="Disordered" evidence="2">
    <location>
        <begin position="1"/>
        <end position="40"/>
    </location>
</feature>
<evidence type="ECO:0000313" key="4">
    <source>
        <dbReference type="EMBL" id="MBJ7596936.1"/>
    </source>
</evidence>
<dbReference type="AlphaFoldDB" id="A0A934JW77"/>
<evidence type="ECO:0000256" key="1">
    <source>
        <dbReference type="ARBA" id="ARBA00006611"/>
    </source>
</evidence>
<accession>A0A934JW77</accession>
<dbReference type="InterPro" id="IPR050921">
    <property type="entry name" value="T4SS_GSP_E_ATPase"/>
</dbReference>
<proteinExistence type="inferred from homology"/>
<dbReference type="PANTHER" id="PTHR30486:SF6">
    <property type="entry name" value="TYPE IV PILUS RETRACTATION ATPASE PILT"/>
    <property type="match status" value="1"/>
</dbReference>
<evidence type="ECO:0000256" key="2">
    <source>
        <dbReference type="SAM" id="MobiDB-lite"/>
    </source>
</evidence>
<dbReference type="SMART" id="SM00382">
    <property type="entry name" value="AAA"/>
    <property type="match status" value="1"/>
</dbReference>
<dbReference type="RefSeq" id="WP_338198774.1">
    <property type="nucleotide sequence ID" value="NZ_JAEKNR010000030.1"/>
</dbReference>